<evidence type="ECO:0000256" key="1">
    <source>
        <dbReference type="ARBA" id="ARBA00010216"/>
    </source>
</evidence>
<keyword evidence="2" id="KW-1185">Reference proteome</keyword>
<protein>
    <submittedName>
        <fullName evidence="3">Uncharacterized protein</fullName>
    </submittedName>
</protein>
<dbReference type="PANTHER" id="PTHR12444:SF8">
    <property type="entry name" value="PROTEIN EFR3 HOMOLOG CMP44E"/>
    <property type="match status" value="1"/>
</dbReference>
<dbReference type="WBParaSite" id="ACRNAN_scaffold9989.g29445.t1">
    <property type="protein sequence ID" value="ACRNAN_scaffold9989.g29445.t1"/>
    <property type="gene ID" value="ACRNAN_scaffold9989.g29445"/>
</dbReference>
<proteinExistence type="inferred from homology"/>
<evidence type="ECO:0000313" key="2">
    <source>
        <dbReference type="Proteomes" id="UP000887540"/>
    </source>
</evidence>
<organism evidence="2 3">
    <name type="scientific">Acrobeloides nanus</name>
    <dbReference type="NCBI Taxonomy" id="290746"/>
    <lineage>
        <taxon>Eukaryota</taxon>
        <taxon>Metazoa</taxon>
        <taxon>Ecdysozoa</taxon>
        <taxon>Nematoda</taxon>
        <taxon>Chromadorea</taxon>
        <taxon>Rhabditida</taxon>
        <taxon>Tylenchina</taxon>
        <taxon>Cephalobomorpha</taxon>
        <taxon>Cephaloboidea</taxon>
        <taxon>Cephalobidae</taxon>
        <taxon>Acrobeloides</taxon>
    </lineage>
</organism>
<dbReference type="InterPro" id="IPR049152">
    <property type="entry name" value="EFR3-like_ARM"/>
</dbReference>
<reference evidence="3" key="1">
    <citation type="submission" date="2022-11" db="UniProtKB">
        <authorList>
            <consortium name="WormBaseParasite"/>
        </authorList>
    </citation>
    <scope>IDENTIFICATION</scope>
</reference>
<dbReference type="SUPFAM" id="SSF48371">
    <property type="entry name" value="ARM repeat"/>
    <property type="match status" value="1"/>
</dbReference>
<name>A0A914EQE2_9BILA</name>
<dbReference type="AlphaFoldDB" id="A0A914EQE2"/>
<accession>A0A914EQE2</accession>
<comment type="similarity">
    <text evidence="1">Belongs to the EFR3 family.</text>
</comment>
<dbReference type="GO" id="GO:0072659">
    <property type="term" value="P:protein localization to plasma membrane"/>
    <property type="evidence" value="ECO:0007669"/>
    <property type="project" value="TreeGrafter"/>
</dbReference>
<dbReference type="Pfam" id="PF21052">
    <property type="entry name" value="EFR3_ARM"/>
    <property type="match status" value="1"/>
</dbReference>
<dbReference type="Proteomes" id="UP000887540">
    <property type="component" value="Unplaced"/>
</dbReference>
<dbReference type="PANTHER" id="PTHR12444">
    <property type="entry name" value="PROTEIN EFR3 HOMOLOG CMP44E"/>
    <property type="match status" value="1"/>
</dbReference>
<dbReference type="InterPro" id="IPR051851">
    <property type="entry name" value="EFR3_Homologs"/>
</dbReference>
<sequence>MDSLMESFLCCCTSCKPRYKRLVDAIYPRSLTDGLVNANMQKLTFYSISHPEKLNRIGQYLVLRLSRDLYRTRFIQVKIAVDAMDQLLKSCHGSPSLNQFTESYLKMVQKLLETNEPKMEKLATDLFVGFSSIEEDIPSYHRQYDFFISKFTSMCHASTGEQAKSRRYDGLRGLRGVIWKSVTDDLQANIWEKQHMDKIVPSILFNFQDEPEDFDENVDQSSSMLYHSYPFDNGPNEDPHALALQCLRELMGKASFGSLRSVLEPVMKHCDLHKKWEPPAIFAINTFKAILYSIQTQNSYFVIQELINHLDNMSNFEASTRIGIATVLSSIVSIAGTSIGPLLLGIFNSLLKRLRASVEFQQSKQCPSISDEKTFQDTLINAMGDFANALPDYQKVEIMMFTIGNIPMISEDEKHLKTSDAFLQKVLVKTLLKVATKYKTFYLATIFTDSFLKPLLLLMLAPNSEVRLISQKIFHTLLDRHDNLQKLEHLPYVSDVIDDLRLSVEKCSRQDQLFMRRHINNITSVLYRSVCIASENEDLIEHLDATLCSMSLLCVEVGHDETLIELFRLAFALQLLALGEEYDFSYKKRLEIHNLVAKYLNLSCQLLAIPALVRHVEQVIINRSQSNFKRLNILKPVQLSDPLLNTKKDVGKAPIASMESEDDFTPRIPELDDKLLFNREIFEKGLDNSKKDIEPLKKEFEAVFPTSVSENVLSKNEANKKSRDRKSLVIFTADGNDDVDDIGNPPDTTGLGEENTFSIDSSSIDWSPPESHLVSRRSTLFGAKLALPLTIETLRTIVHTPIDPNEEERKDREMSLEIVTKYRERPLDEITAELAKELEDHDLSKTIQRLTKKNNEWNKLQ</sequence>
<dbReference type="InterPro" id="IPR016024">
    <property type="entry name" value="ARM-type_fold"/>
</dbReference>
<dbReference type="GO" id="GO:0005886">
    <property type="term" value="C:plasma membrane"/>
    <property type="evidence" value="ECO:0007669"/>
    <property type="project" value="TreeGrafter"/>
</dbReference>
<evidence type="ECO:0000313" key="3">
    <source>
        <dbReference type="WBParaSite" id="ACRNAN_scaffold9989.g29445.t1"/>
    </source>
</evidence>